<feature type="compositionally biased region" description="Polar residues" evidence="1">
    <location>
        <begin position="347"/>
        <end position="358"/>
    </location>
</feature>
<proteinExistence type="predicted"/>
<feature type="region of interest" description="Disordered" evidence="1">
    <location>
        <begin position="556"/>
        <end position="581"/>
    </location>
</feature>
<feature type="region of interest" description="Disordered" evidence="1">
    <location>
        <begin position="337"/>
        <end position="376"/>
    </location>
</feature>
<evidence type="ECO:0000313" key="2">
    <source>
        <dbReference type="EMBL" id="CAI2374326.1"/>
    </source>
</evidence>
<feature type="compositionally biased region" description="Polar residues" evidence="1">
    <location>
        <begin position="196"/>
        <end position="209"/>
    </location>
</feature>
<feature type="compositionally biased region" description="Polar residues" evidence="1">
    <location>
        <begin position="671"/>
        <end position="689"/>
    </location>
</feature>
<evidence type="ECO:0000256" key="1">
    <source>
        <dbReference type="SAM" id="MobiDB-lite"/>
    </source>
</evidence>
<feature type="compositionally biased region" description="Basic and acidic residues" evidence="1">
    <location>
        <begin position="717"/>
        <end position="736"/>
    </location>
</feature>
<feature type="compositionally biased region" description="Basic and acidic residues" evidence="1">
    <location>
        <begin position="359"/>
        <end position="374"/>
    </location>
</feature>
<feature type="compositionally biased region" description="Low complexity" evidence="1">
    <location>
        <begin position="62"/>
        <end position="74"/>
    </location>
</feature>
<feature type="region of interest" description="Disordered" evidence="1">
    <location>
        <begin position="882"/>
        <end position="932"/>
    </location>
</feature>
<gene>
    <name evidence="2" type="ORF">ECRASSUSDP1_LOCUS15678</name>
</gene>
<feature type="region of interest" description="Disordered" evidence="1">
    <location>
        <begin position="176"/>
        <end position="216"/>
    </location>
</feature>
<dbReference type="EMBL" id="CAMPGE010015719">
    <property type="protein sequence ID" value="CAI2374326.1"/>
    <property type="molecule type" value="Genomic_DNA"/>
</dbReference>
<name>A0AAD1XKA2_EUPCR</name>
<feature type="region of interest" description="Disordered" evidence="1">
    <location>
        <begin position="235"/>
        <end position="287"/>
    </location>
</feature>
<evidence type="ECO:0000313" key="3">
    <source>
        <dbReference type="Proteomes" id="UP001295684"/>
    </source>
</evidence>
<feature type="compositionally biased region" description="Polar residues" evidence="1">
    <location>
        <begin position="882"/>
        <end position="927"/>
    </location>
</feature>
<reference evidence="2" key="1">
    <citation type="submission" date="2023-07" db="EMBL/GenBank/DDBJ databases">
        <authorList>
            <consortium name="AG Swart"/>
            <person name="Singh M."/>
            <person name="Singh A."/>
            <person name="Seah K."/>
            <person name="Emmerich C."/>
        </authorList>
    </citation>
    <scope>NUCLEOTIDE SEQUENCE</scope>
    <source>
        <strain evidence="2">DP1</strain>
    </source>
</reference>
<dbReference type="AlphaFoldDB" id="A0AAD1XKA2"/>
<keyword evidence="3" id="KW-1185">Reference proteome</keyword>
<feature type="region of interest" description="Disordered" evidence="1">
    <location>
        <begin position="652"/>
        <end position="753"/>
    </location>
</feature>
<accession>A0AAD1XKA2</accession>
<dbReference type="Proteomes" id="UP001295684">
    <property type="component" value="Unassembled WGS sequence"/>
</dbReference>
<feature type="compositionally biased region" description="Polar residues" evidence="1">
    <location>
        <begin position="700"/>
        <end position="716"/>
    </location>
</feature>
<feature type="region of interest" description="Disordered" evidence="1">
    <location>
        <begin position="1"/>
        <end position="22"/>
    </location>
</feature>
<organism evidence="2 3">
    <name type="scientific">Euplotes crassus</name>
    <dbReference type="NCBI Taxonomy" id="5936"/>
    <lineage>
        <taxon>Eukaryota</taxon>
        <taxon>Sar</taxon>
        <taxon>Alveolata</taxon>
        <taxon>Ciliophora</taxon>
        <taxon>Intramacronucleata</taxon>
        <taxon>Spirotrichea</taxon>
        <taxon>Hypotrichia</taxon>
        <taxon>Euplotida</taxon>
        <taxon>Euplotidae</taxon>
        <taxon>Moneuplotes</taxon>
    </lineage>
</organism>
<sequence length="1095" mass="124377">MIERMLSQGKVNAGGSIGSAFKSDDSGCNNKLSIVNILSTQGDSSSNGTHFGDRKYSTTTKIKSNSISSGSNERTSMKKAKKGSSEPKIQVKPKEPVCKIDESKKPEFYQRMKNDHSRNLCHQQNNHHRYKMYSSSEREHEEVPANFSSKITEKLKIAKKQVKDILSKSRAKATNINPANIKSSGPLLKKSRGRSNKSGQLSNRNSSNEGVGIGTIKIKKNSQQTIKFNKKKIQFVRQHSQNNKRTRSLSNNPKMFGSKKSDESGNTNNDADDHSSGSKKVSTKVERHQNWKVNGNKNEKIGAIASISKYSTPGNFPADNFQACKLAKENRNCEADNHLVNKDGNPISPTSTKSLIENDNTHAESNSKDAEKSKSNILSMTMKKKEGKATKNSGTIDASSYNTLISHQSKSFSNIKNEKSGGSIIDRKAIAISSKEDSSGLIKTTKRYKAPQEVQRKEKHSEIHVNNEIAKGYNLGFNYKRSSIKSNDSEDILKSPMTQGSDKCYLDTFSKTDKQSEEKSKKEYSEKHNMHDSLKFEHNNYFVTEKYNLANEFRDKRYSTQPDTNFSEPKKSKRDRQLKSPNYDCNHIQEGMSLHSFSSRTIEEGSSSKQIFFDNKIHMSKETRKKIRMEIKPEFEGAAKNRKPVFKDYAKNEAVLTSKGQRKKQGRGSKISNSVSESSTMLNNSFQNRENLKERHKNRQISSASSFQRCKSGSKTSYERVNSKPKVVQEYKERSQGSHTSNNREVVHQEKQPREVMYTHTSKAIDETLSSIYSTIEENSVCNKRHDISVVEADGILDQINSRMMKLHFEMIYKNLDKEEGKCEDFSFEIDNTNNMLVPKNSNAPIKTKNFIQLPNREDLYVEQEGSDGNPQWVADTQTIRIFPTSPTRRQNASISSPFTSPETNPRSPNGTSVMSPNTGPKSSSSKVADPRVKTSMYKYQCSSSHYYENSLFVEKPTLKKDQIMVEINDHEDNTKDKNDDLEIERELEYSQNFIYLNDSSSQIERSFESKNSEGTDSINPNNYSFISGVSNFVKQGKEKRFMSFLREKIHVLEEKTICLYPSLSTQNQLKHYKPSHFAINYKQPKGPELEYFKF</sequence>
<comment type="caution">
    <text evidence="2">The sequence shown here is derived from an EMBL/GenBank/DDBJ whole genome shotgun (WGS) entry which is preliminary data.</text>
</comment>
<feature type="region of interest" description="Disordered" evidence="1">
    <location>
        <begin position="62"/>
        <end position="94"/>
    </location>
</feature>
<protein>
    <submittedName>
        <fullName evidence="2">Uncharacterized protein</fullName>
    </submittedName>
</protein>